<reference evidence="8" key="2">
    <citation type="submission" date="2023-03" db="EMBL/GenBank/DDBJ databases">
        <authorList>
            <person name="Inwood S.N."/>
            <person name="Skelly J.G."/>
            <person name="Guhlin J."/>
            <person name="Harrop T.W.R."/>
            <person name="Goldson S.G."/>
            <person name="Dearden P.K."/>
        </authorList>
    </citation>
    <scope>NUCLEOTIDE SEQUENCE</scope>
    <source>
        <strain evidence="8">Irish</strain>
        <tissue evidence="8">Whole body</tissue>
    </source>
</reference>
<reference evidence="8" key="1">
    <citation type="journal article" date="2023" name="bioRxiv">
        <title>Scaffold-level genome assemblies of two parasitoid biocontrol wasps reveal the parthenogenesis mechanism and an associated novel virus.</title>
        <authorList>
            <person name="Inwood S."/>
            <person name="Skelly J."/>
            <person name="Guhlin J."/>
            <person name="Harrop T."/>
            <person name="Goldson S."/>
            <person name="Dearden P."/>
        </authorList>
    </citation>
    <scope>NUCLEOTIDE SEQUENCE</scope>
    <source>
        <strain evidence="8">Irish</strain>
        <tissue evidence="8">Whole body</tissue>
    </source>
</reference>
<dbReference type="GO" id="GO:0005085">
    <property type="term" value="F:guanyl-nucleotide exchange factor activity"/>
    <property type="evidence" value="ECO:0007669"/>
    <property type="project" value="InterPro"/>
</dbReference>
<keyword evidence="5" id="KW-0256">Endoplasmic reticulum</keyword>
<dbReference type="GO" id="GO:0005783">
    <property type="term" value="C:endoplasmic reticulum"/>
    <property type="evidence" value="ECO:0007669"/>
    <property type="project" value="UniProtKB-SubCell"/>
</dbReference>
<dbReference type="InterPro" id="IPR016024">
    <property type="entry name" value="ARM-type_fold"/>
</dbReference>
<protein>
    <recommendedName>
        <fullName evidence="10">Rap1 GTPase-GDP dissociation stimulator 1-B</fullName>
    </recommendedName>
</protein>
<dbReference type="Proteomes" id="UP001168990">
    <property type="component" value="Unassembled WGS sequence"/>
</dbReference>
<dbReference type="InterPro" id="IPR000225">
    <property type="entry name" value="Armadillo"/>
</dbReference>
<evidence type="ECO:0000256" key="5">
    <source>
        <dbReference type="ARBA" id="ARBA00022824"/>
    </source>
</evidence>
<sequence length="625" mass="69306">MEGEVKQDIDVDQIIEQLKEVVILNSNNEKDGDSDHIIKVLDNFLDASQSSFEENSKFTIEDVNVFITLLTHKSNVIVTKATKTVAELARTKDGREKCSQHELVKLLINLLKEDNIDLVTQACRALGNICYENASASKIVQENDGLNLILKVLKKSVSMKDEEGAGFLRYVAAGFLLNSQTDQSATLDQKELEQNLIPIICDVLEIDGVTGGNSAMHALLTLETLNENGHQFLNERLAKVLVDILDVDISTELSELCLTLLQGQAEHGEAKLLLAKTGVCELLLKLLEKHVAECVDEESRVILKEACDFVVFIMTGEESMNLLYGDGKGTVYMKLVEWLKMDNCDENLRLTAVLAMGNFGTSDSHCQQMVANGIHKHLFRLLNVNRETDGNIRLQYGLLSAIRNLVIPPSNKKIMLADGVIDVVYPMIEIQEFPVAFKLLGILRIVIDGQEEAATLLGMRDGLLSRAVEWCNNDLHLGIQAEASRLIAWLVINSRNEELICSIINHGAIPNLVKMMSVPQALMQNEALMSLTIMSTIALEQCVKPLLCSNIVTALGTFVTVSGSYLELPIVENALTFITTIIKSDTVRDDLKESQLLLALKKCEKEIWTDSMKQKLKTISKSLSN</sequence>
<evidence type="ECO:0000256" key="4">
    <source>
        <dbReference type="ARBA" id="ARBA00022490"/>
    </source>
</evidence>
<dbReference type="AlphaFoldDB" id="A0AA39KKB8"/>
<dbReference type="EMBL" id="JAQQBS010001422">
    <property type="protein sequence ID" value="KAK0164501.1"/>
    <property type="molecule type" value="Genomic_DNA"/>
</dbReference>
<feature type="repeat" description="ARM" evidence="7">
    <location>
        <begin position="102"/>
        <end position="144"/>
    </location>
</feature>
<evidence type="ECO:0000313" key="8">
    <source>
        <dbReference type="EMBL" id="KAK0164501.1"/>
    </source>
</evidence>
<comment type="subcellular location">
    <subcellularLocation>
        <location evidence="3">Cytoplasm</location>
        <location evidence="3">Cytosol</location>
    </subcellularLocation>
    <subcellularLocation>
        <location evidence="2">Endoplasmic reticulum</location>
    </subcellularLocation>
    <subcellularLocation>
        <location evidence="1">Mitochondrion</location>
    </subcellularLocation>
</comment>
<dbReference type="InterPro" id="IPR040144">
    <property type="entry name" value="RAP1GDS1"/>
</dbReference>
<comment type="caution">
    <text evidence="8">The sequence shown here is derived from an EMBL/GenBank/DDBJ whole genome shotgun (WGS) entry which is preliminary data.</text>
</comment>
<evidence type="ECO:0000256" key="3">
    <source>
        <dbReference type="ARBA" id="ARBA00004514"/>
    </source>
</evidence>
<accession>A0AA39KKB8</accession>
<keyword evidence="6" id="KW-0496">Mitochondrion</keyword>
<proteinExistence type="predicted"/>
<name>A0AA39KKB8_9HYME</name>
<dbReference type="SMART" id="SM00185">
    <property type="entry name" value="ARM"/>
    <property type="match status" value="3"/>
</dbReference>
<evidence type="ECO:0000256" key="6">
    <source>
        <dbReference type="ARBA" id="ARBA00023128"/>
    </source>
</evidence>
<evidence type="ECO:0008006" key="10">
    <source>
        <dbReference type="Google" id="ProtNLM"/>
    </source>
</evidence>
<dbReference type="SUPFAM" id="SSF48371">
    <property type="entry name" value="ARM repeat"/>
    <property type="match status" value="2"/>
</dbReference>
<dbReference type="Gene3D" id="1.25.10.10">
    <property type="entry name" value="Leucine-rich Repeat Variant"/>
    <property type="match status" value="2"/>
</dbReference>
<evidence type="ECO:0000313" key="9">
    <source>
        <dbReference type="Proteomes" id="UP001168990"/>
    </source>
</evidence>
<dbReference type="Pfam" id="PF00514">
    <property type="entry name" value="Arm"/>
    <property type="match status" value="1"/>
</dbReference>
<dbReference type="GO" id="GO:0005829">
    <property type="term" value="C:cytosol"/>
    <property type="evidence" value="ECO:0007669"/>
    <property type="project" value="UniProtKB-SubCell"/>
</dbReference>
<evidence type="ECO:0000256" key="7">
    <source>
        <dbReference type="PROSITE-ProRule" id="PRU00259"/>
    </source>
</evidence>
<organism evidence="8 9">
    <name type="scientific">Microctonus aethiopoides</name>
    <dbReference type="NCBI Taxonomy" id="144406"/>
    <lineage>
        <taxon>Eukaryota</taxon>
        <taxon>Metazoa</taxon>
        <taxon>Ecdysozoa</taxon>
        <taxon>Arthropoda</taxon>
        <taxon>Hexapoda</taxon>
        <taxon>Insecta</taxon>
        <taxon>Pterygota</taxon>
        <taxon>Neoptera</taxon>
        <taxon>Endopterygota</taxon>
        <taxon>Hymenoptera</taxon>
        <taxon>Apocrita</taxon>
        <taxon>Ichneumonoidea</taxon>
        <taxon>Braconidae</taxon>
        <taxon>Euphorinae</taxon>
        <taxon>Microctonus</taxon>
    </lineage>
</organism>
<keyword evidence="4" id="KW-0963">Cytoplasm</keyword>
<dbReference type="PANTHER" id="PTHR10957">
    <property type="entry name" value="RAP1 GTPASE-GDP DISSOCIATION STIMULATOR 1"/>
    <property type="match status" value="1"/>
</dbReference>
<gene>
    <name evidence="8" type="ORF">PV328_003122</name>
</gene>
<evidence type="ECO:0000256" key="2">
    <source>
        <dbReference type="ARBA" id="ARBA00004240"/>
    </source>
</evidence>
<dbReference type="GO" id="GO:0005739">
    <property type="term" value="C:mitochondrion"/>
    <property type="evidence" value="ECO:0007669"/>
    <property type="project" value="UniProtKB-SubCell"/>
</dbReference>
<dbReference type="InterPro" id="IPR011989">
    <property type="entry name" value="ARM-like"/>
</dbReference>
<keyword evidence="9" id="KW-1185">Reference proteome</keyword>
<evidence type="ECO:0000256" key="1">
    <source>
        <dbReference type="ARBA" id="ARBA00004173"/>
    </source>
</evidence>
<dbReference type="PROSITE" id="PS50176">
    <property type="entry name" value="ARM_REPEAT"/>
    <property type="match status" value="1"/>
</dbReference>